<dbReference type="EMBL" id="JACHFV010000011">
    <property type="protein sequence ID" value="MBB5296403.1"/>
    <property type="molecule type" value="Genomic_DNA"/>
</dbReference>
<keyword evidence="2" id="KW-1185">Reference proteome</keyword>
<sequence length="35" mass="4011">MRVRASQGLEEAIGSRDERLREIAAELKEANRKAR</sequence>
<comment type="caution">
    <text evidence="1">The sequence shown here is derived from an EMBL/GenBank/DDBJ whole genome shotgun (WGS) entry which is preliminary data.</text>
</comment>
<dbReference type="Proteomes" id="UP000536909">
    <property type="component" value="Unassembled WGS sequence"/>
</dbReference>
<gene>
    <name evidence="1" type="ORF">HNQ10_003250</name>
</gene>
<reference evidence="1 2" key="1">
    <citation type="submission" date="2020-08" db="EMBL/GenBank/DDBJ databases">
        <title>Genomic Encyclopedia of Type Strains, Phase IV (KMG-IV): sequencing the most valuable type-strain genomes for metagenomic binning, comparative biology and taxonomic classification.</title>
        <authorList>
            <person name="Goeker M."/>
        </authorList>
    </citation>
    <scope>NUCLEOTIDE SEQUENCE [LARGE SCALE GENOMIC DNA]</scope>
    <source>
        <strain evidence="1 2">DSM 105434</strain>
    </source>
</reference>
<accession>A0ABR6MWW0</accession>
<proteinExistence type="predicted"/>
<evidence type="ECO:0000313" key="1">
    <source>
        <dbReference type="EMBL" id="MBB5296403.1"/>
    </source>
</evidence>
<evidence type="ECO:0000313" key="2">
    <source>
        <dbReference type="Proteomes" id="UP000536909"/>
    </source>
</evidence>
<name>A0ABR6MWW0_9DEIO</name>
<protein>
    <submittedName>
        <fullName evidence="1">Uncharacterized protein</fullName>
    </submittedName>
</protein>
<organism evidence="1 2">
    <name type="scientific">Deinococcus metallilatus</name>
    <dbReference type="NCBI Taxonomy" id="1211322"/>
    <lineage>
        <taxon>Bacteria</taxon>
        <taxon>Thermotogati</taxon>
        <taxon>Deinococcota</taxon>
        <taxon>Deinococci</taxon>
        <taxon>Deinococcales</taxon>
        <taxon>Deinococcaceae</taxon>
        <taxon>Deinococcus</taxon>
    </lineage>
</organism>